<organism evidence="1 2">
    <name type="scientific">Xylanibacter ruminicola</name>
    <name type="common">Prevotella ruminicola</name>
    <dbReference type="NCBI Taxonomy" id="839"/>
    <lineage>
        <taxon>Bacteria</taxon>
        <taxon>Pseudomonadati</taxon>
        <taxon>Bacteroidota</taxon>
        <taxon>Bacteroidia</taxon>
        <taxon>Bacteroidales</taxon>
        <taxon>Prevotellaceae</taxon>
        <taxon>Xylanibacter</taxon>
    </lineage>
</organism>
<reference evidence="1 2" key="1">
    <citation type="submission" date="2016-10" db="EMBL/GenBank/DDBJ databases">
        <authorList>
            <person name="de Groot N.N."/>
        </authorList>
    </citation>
    <scope>NUCLEOTIDE SEQUENCE [LARGE SCALE GENOMIC DNA]</scope>
    <source>
        <strain evidence="1 2">D31d</strain>
    </source>
</reference>
<dbReference type="EMBL" id="FNRF01000003">
    <property type="protein sequence ID" value="SEA59788.1"/>
    <property type="molecule type" value="Genomic_DNA"/>
</dbReference>
<sequence>MITRLIANPKKGATLQVTPNRNNLFAGCC</sequence>
<accession>A0A1H4CHF5</accession>
<protein>
    <submittedName>
        <fullName evidence="1">Uncharacterized protein</fullName>
    </submittedName>
</protein>
<gene>
    <name evidence="1" type="ORF">SAMN05216462_1965</name>
</gene>
<evidence type="ECO:0000313" key="2">
    <source>
        <dbReference type="Proteomes" id="UP000182257"/>
    </source>
</evidence>
<proteinExistence type="predicted"/>
<dbReference type="Proteomes" id="UP000182257">
    <property type="component" value="Unassembled WGS sequence"/>
</dbReference>
<name>A0A1H4CHF5_XYLRU</name>
<dbReference type="AlphaFoldDB" id="A0A1H4CHF5"/>
<evidence type="ECO:0000313" key="1">
    <source>
        <dbReference type="EMBL" id="SEA59788.1"/>
    </source>
</evidence>